<dbReference type="AlphaFoldDB" id="A0A068VPL5"/>
<protein>
    <recommendedName>
        <fullName evidence="3">Lipoprotein</fullName>
    </recommendedName>
</protein>
<feature type="signal peptide" evidence="1">
    <location>
        <begin position="1"/>
        <end position="28"/>
    </location>
</feature>
<gene>
    <name evidence="2" type="ORF">PFCIRM138_11365</name>
</gene>
<proteinExistence type="predicted"/>
<accession>A0A068VPL5</accession>
<dbReference type="EMBL" id="LM676427">
    <property type="protein sequence ID" value="CEP27005.1"/>
    <property type="molecule type" value="Genomic_DNA"/>
</dbReference>
<reference evidence="2" key="1">
    <citation type="submission" date="2014-08" db="EMBL/GenBank/DDBJ databases">
        <authorList>
            <person name="Falentin Helene"/>
        </authorList>
    </citation>
    <scope>NUCLEOTIDE SEQUENCE</scope>
</reference>
<organism evidence="2">
    <name type="scientific">Propionibacterium freudenreichii subsp. freudenreichii</name>
    <dbReference type="NCBI Taxonomy" id="66712"/>
    <lineage>
        <taxon>Bacteria</taxon>
        <taxon>Bacillati</taxon>
        <taxon>Actinomycetota</taxon>
        <taxon>Actinomycetes</taxon>
        <taxon>Propionibacteriales</taxon>
        <taxon>Propionibacteriaceae</taxon>
        <taxon>Propionibacterium</taxon>
    </lineage>
</organism>
<sequence>MQASHPSRSTRWCALIAGCLGSALVLSACSAGSGGSTAPASSSRAASAVASPISQAPSVDPSSLGGVTLASLGFVNGPQGFRVPDGLEQRQRVDQTNVVTLVVPGSQGQQLYDYLRNALSSLGFTLTAASGDSLIFDAPGWEGAFTMDDQLAGLTLRHL</sequence>
<dbReference type="RefSeq" id="WP_013160630.1">
    <property type="nucleotide sequence ID" value="NZ_HG975455.1"/>
</dbReference>
<evidence type="ECO:0008006" key="3">
    <source>
        <dbReference type="Google" id="ProtNLM"/>
    </source>
</evidence>
<keyword evidence="1" id="KW-0732">Signal</keyword>
<name>A0A068VPL5_PROFF</name>
<evidence type="ECO:0000256" key="1">
    <source>
        <dbReference type="SAM" id="SignalP"/>
    </source>
</evidence>
<feature type="chain" id="PRO_5038697102" description="Lipoprotein" evidence="1">
    <location>
        <begin position="29"/>
        <end position="159"/>
    </location>
</feature>
<evidence type="ECO:0000313" key="2">
    <source>
        <dbReference type="EMBL" id="CEP27005.1"/>
    </source>
</evidence>